<dbReference type="RefSeq" id="WP_174207748.1">
    <property type="nucleotide sequence ID" value="NZ_JABUMX010000001.1"/>
</dbReference>
<keyword evidence="2" id="KW-1185">Reference proteome</keyword>
<gene>
    <name evidence="1" type="ORF">HQ945_05360</name>
</gene>
<accession>A0A849VKD7</accession>
<dbReference type="Proteomes" id="UP000550508">
    <property type="component" value="Unassembled WGS sequence"/>
</dbReference>
<organism evidence="1 2">
    <name type="scientific">Phyllobacterium pellucidum</name>
    <dbReference type="NCBI Taxonomy" id="2740464"/>
    <lineage>
        <taxon>Bacteria</taxon>
        <taxon>Pseudomonadati</taxon>
        <taxon>Pseudomonadota</taxon>
        <taxon>Alphaproteobacteria</taxon>
        <taxon>Hyphomicrobiales</taxon>
        <taxon>Phyllobacteriaceae</taxon>
        <taxon>Phyllobacterium</taxon>
    </lineage>
</organism>
<evidence type="ECO:0000313" key="2">
    <source>
        <dbReference type="Proteomes" id="UP000550508"/>
    </source>
</evidence>
<proteinExistence type="predicted"/>
<protein>
    <submittedName>
        <fullName evidence="1">Uncharacterized protein</fullName>
    </submittedName>
</protein>
<dbReference type="AlphaFoldDB" id="A0A849VKD7"/>
<reference evidence="1 2" key="1">
    <citation type="submission" date="2020-05" db="EMBL/GenBank/DDBJ databases">
        <authorList>
            <person name="Kim M.K."/>
        </authorList>
    </citation>
    <scope>NUCLEOTIDE SEQUENCE [LARGE SCALE GENOMIC DNA]</scope>
    <source>
        <strain evidence="1 2">BT25</strain>
    </source>
</reference>
<name>A0A849VKD7_9HYPH</name>
<dbReference type="EMBL" id="JABUMX010000001">
    <property type="protein sequence ID" value="NTS30675.1"/>
    <property type="molecule type" value="Genomic_DNA"/>
</dbReference>
<comment type="caution">
    <text evidence="1">The sequence shown here is derived from an EMBL/GenBank/DDBJ whole genome shotgun (WGS) entry which is preliminary data.</text>
</comment>
<evidence type="ECO:0000313" key="1">
    <source>
        <dbReference type="EMBL" id="NTS30675.1"/>
    </source>
</evidence>
<sequence>MKLIATKSMTYATRRLQAGEEFEAGPRDARLLIAIKKAKLVDDEACTSVPTIPMPEPVGDLAVLRAEYKAIAGKAAFNGWNAEKLREKIAKAQAKA</sequence>